<dbReference type="EMBL" id="JBEYBR010000069">
    <property type="protein sequence ID" value="MEU2124883.1"/>
    <property type="molecule type" value="Genomic_DNA"/>
</dbReference>
<dbReference type="InterPro" id="IPR036291">
    <property type="entry name" value="NAD(P)-bd_dom_sf"/>
</dbReference>
<evidence type="ECO:0000313" key="3">
    <source>
        <dbReference type="Proteomes" id="UP001550535"/>
    </source>
</evidence>
<evidence type="ECO:0000313" key="2">
    <source>
        <dbReference type="EMBL" id="MEU2124883.1"/>
    </source>
</evidence>
<dbReference type="Proteomes" id="UP001550535">
    <property type="component" value="Unassembled WGS sequence"/>
</dbReference>
<keyword evidence="3" id="KW-1185">Reference proteome</keyword>
<comment type="caution">
    <text evidence="2">The sequence shown here is derived from an EMBL/GenBank/DDBJ whole genome shotgun (WGS) entry which is preliminary data.</text>
</comment>
<dbReference type="InterPro" id="IPR001509">
    <property type="entry name" value="Epimerase_deHydtase"/>
</dbReference>
<sequence>MVRHVVIGAGPVGATTARLLAARGAEVRVIARRGSGPDHPLIERVSADATDSETLIRQCAGAEMVFQCAQPPYHRWATDFPPLAAAALLAAEATGAALLSVGNLYGYGLVDGPIGEQHPLRPNSVKGRVRARLWNEALAAHEAGRVRTAEVRGSDYLGAGAKSAFTIAALPAVLTGRRVLFPADPDAPHSWTDVTDTARTLVAVAADENAWGRAWHTPTAPPVSVRDLAALAATVADAPPARVSRMPAAVLWAAGLVDPGAREMREMRYQFDHPFVLDSAAATAAFGLEPTPTAESLRATIAALRSEAGASIG</sequence>
<gene>
    <name evidence="2" type="ORF">ABZ507_24005</name>
</gene>
<feature type="domain" description="NAD-dependent epimerase/dehydratase" evidence="1">
    <location>
        <begin position="6"/>
        <end position="207"/>
    </location>
</feature>
<accession>A0ABV2XG58</accession>
<dbReference type="Gene3D" id="3.40.50.720">
    <property type="entry name" value="NAD(P)-binding Rossmann-like Domain"/>
    <property type="match status" value="1"/>
</dbReference>
<organism evidence="2 3">
    <name type="scientific">Nocardia niwae</name>
    <dbReference type="NCBI Taxonomy" id="626084"/>
    <lineage>
        <taxon>Bacteria</taxon>
        <taxon>Bacillati</taxon>
        <taxon>Actinomycetota</taxon>
        <taxon>Actinomycetes</taxon>
        <taxon>Mycobacteriales</taxon>
        <taxon>Nocardiaceae</taxon>
        <taxon>Nocardia</taxon>
    </lineage>
</organism>
<dbReference type="Pfam" id="PF01370">
    <property type="entry name" value="Epimerase"/>
    <property type="match status" value="1"/>
</dbReference>
<reference evidence="2 3" key="1">
    <citation type="submission" date="2024-06" db="EMBL/GenBank/DDBJ databases">
        <title>The Natural Products Discovery Center: Release of the First 8490 Sequenced Strains for Exploring Actinobacteria Biosynthetic Diversity.</title>
        <authorList>
            <person name="Kalkreuter E."/>
            <person name="Kautsar S.A."/>
            <person name="Yang D."/>
            <person name="Bader C.D."/>
            <person name="Teijaro C.N."/>
            <person name="Fluegel L."/>
            <person name="Davis C.M."/>
            <person name="Simpson J.R."/>
            <person name="Lauterbach L."/>
            <person name="Steele A.D."/>
            <person name="Gui C."/>
            <person name="Meng S."/>
            <person name="Li G."/>
            <person name="Viehrig K."/>
            <person name="Ye F."/>
            <person name="Su P."/>
            <person name="Kiefer A.F."/>
            <person name="Nichols A."/>
            <person name="Cepeda A.J."/>
            <person name="Yan W."/>
            <person name="Fan B."/>
            <person name="Jiang Y."/>
            <person name="Adhikari A."/>
            <person name="Zheng C.-J."/>
            <person name="Schuster L."/>
            <person name="Cowan T.M."/>
            <person name="Smanski M.J."/>
            <person name="Chevrette M.G."/>
            <person name="De Carvalho L.P.S."/>
            <person name="Shen B."/>
        </authorList>
    </citation>
    <scope>NUCLEOTIDE SEQUENCE [LARGE SCALE GENOMIC DNA]</scope>
    <source>
        <strain evidence="2 3">NPDC019434</strain>
    </source>
</reference>
<dbReference type="SUPFAM" id="SSF51735">
    <property type="entry name" value="NAD(P)-binding Rossmann-fold domains"/>
    <property type="match status" value="1"/>
</dbReference>
<evidence type="ECO:0000259" key="1">
    <source>
        <dbReference type="Pfam" id="PF01370"/>
    </source>
</evidence>
<dbReference type="RefSeq" id="WP_357992694.1">
    <property type="nucleotide sequence ID" value="NZ_JBEYBR010000069.1"/>
</dbReference>
<proteinExistence type="predicted"/>
<name>A0ABV2XG58_9NOCA</name>
<protein>
    <submittedName>
        <fullName evidence="2">NAD-dependent epimerase/dehydratase family protein</fullName>
    </submittedName>
</protein>